<keyword evidence="6" id="KW-1185">Reference proteome</keyword>
<feature type="domain" description="Glutamate synthase" evidence="4">
    <location>
        <begin position="110"/>
        <end position="470"/>
    </location>
</feature>
<comment type="caution">
    <text evidence="5">The sequence shown here is derived from an EMBL/GenBank/DDBJ whole genome shotgun (WGS) entry which is preliminary data.</text>
</comment>
<evidence type="ECO:0000256" key="1">
    <source>
        <dbReference type="ARBA" id="ARBA00009716"/>
    </source>
</evidence>
<dbReference type="InterPro" id="IPR002932">
    <property type="entry name" value="Glu_synthdom"/>
</dbReference>
<organism evidence="5 6">
    <name type="scientific">Anseongella ginsenosidimutans</name>
    <dbReference type="NCBI Taxonomy" id="496056"/>
    <lineage>
        <taxon>Bacteria</taxon>
        <taxon>Pseudomonadati</taxon>
        <taxon>Bacteroidota</taxon>
        <taxon>Sphingobacteriia</taxon>
        <taxon>Sphingobacteriales</taxon>
        <taxon>Sphingobacteriaceae</taxon>
        <taxon>Anseongella</taxon>
    </lineage>
</organism>
<dbReference type="GO" id="GO:0006537">
    <property type="term" value="P:glutamate biosynthetic process"/>
    <property type="evidence" value="ECO:0007669"/>
    <property type="project" value="InterPro"/>
</dbReference>
<dbReference type="InterPro" id="IPR013785">
    <property type="entry name" value="Aldolase_TIM"/>
</dbReference>
<dbReference type="PANTHER" id="PTHR43819">
    <property type="entry name" value="ARCHAEAL-TYPE GLUTAMATE SYNTHASE [NADPH]"/>
    <property type="match status" value="1"/>
</dbReference>
<dbReference type="GO" id="GO:0015930">
    <property type="term" value="F:glutamate synthase activity"/>
    <property type="evidence" value="ECO:0007669"/>
    <property type="project" value="InterPro"/>
</dbReference>
<feature type="transmembrane region" description="Helical" evidence="3">
    <location>
        <begin position="5"/>
        <end position="22"/>
    </location>
</feature>
<reference evidence="5 6" key="1">
    <citation type="submission" date="2019-03" db="EMBL/GenBank/DDBJ databases">
        <title>Genomic Encyclopedia of Type Strains, Phase IV (KMG-IV): sequencing the most valuable type-strain genomes for metagenomic binning, comparative biology and taxonomic classification.</title>
        <authorList>
            <person name="Goeker M."/>
        </authorList>
    </citation>
    <scope>NUCLEOTIDE SEQUENCE [LARGE SCALE GENOMIC DNA]</scope>
    <source>
        <strain evidence="5 6">DSM 21100</strain>
    </source>
</reference>
<evidence type="ECO:0000259" key="4">
    <source>
        <dbReference type="Pfam" id="PF01645"/>
    </source>
</evidence>
<evidence type="ECO:0000313" key="5">
    <source>
        <dbReference type="EMBL" id="TCS86319.1"/>
    </source>
</evidence>
<dbReference type="Proteomes" id="UP000295807">
    <property type="component" value="Unassembled WGS sequence"/>
</dbReference>
<evidence type="ECO:0000313" key="6">
    <source>
        <dbReference type="Proteomes" id="UP000295807"/>
    </source>
</evidence>
<name>A0A4R3KPH2_9SPHI</name>
<dbReference type="SUPFAM" id="SSF51395">
    <property type="entry name" value="FMN-linked oxidoreductases"/>
    <property type="match status" value="1"/>
</dbReference>
<dbReference type="Pfam" id="PF01645">
    <property type="entry name" value="Glu_synthase"/>
    <property type="match status" value="1"/>
</dbReference>
<protein>
    <submittedName>
        <fullName evidence="5">Glutamate synthase domain-containing protein 2</fullName>
    </submittedName>
</protein>
<keyword evidence="3" id="KW-0472">Membrane</keyword>
<gene>
    <name evidence="5" type="ORF">EDD80_108112</name>
</gene>
<dbReference type="PANTHER" id="PTHR43819:SF1">
    <property type="entry name" value="ARCHAEAL-TYPE GLUTAMATE SYNTHASE [NADPH]"/>
    <property type="match status" value="1"/>
</dbReference>
<evidence type="ECO:0000256" key="2">
    <source>
        <dbReference type="PIRNR" id="PIRNR006429"/>
    </source>
</evidence>
<proteinExistence type="inferred from homology"/>
<dbReference type="RefSeq" id="WP_132129721.1">
    <property type="nucleotide sequence ID" value="NZ_CP042432.1"/>
</dbReference>
<accession>A0A4R3KPH2</accession>
<sequence>MRNDFIGFSIVISLIFASLGIWVSSAFFWAFAIIGPFVLLGCYDMIQKRHAIIRNFPVFGRGRYLMEEMRPKLYQYFIESDINGRPFNRVERSLIYQRAKKELDTSAFGTQLDVYEEGYEWMNHSIAAIDYLTINHDQRVTVGEGRCKQPYQASILNVSAMSYGALSANAVMALNGGAKLGNFAHNTGEGGISPYHLQGGDLVFQVGTGYFGARDKKGNFSAEVFAESAAHDQVKMIELKLSQGAKPGHGGILPAGKNTPEIAAIRKVEPYTTVLSPAFHTAFKTPVELLELLATMREASGGKPVGFKLCVGNKIEFVSICKAMVETGILPDFISVDGGEGGTGAAPLEFTNSVGMPFKEGLVFVHDTLTGFNLRNKIKLFAAGKILSGFHIFRALALGADACYSARAMMMALGCIQALECNKNTCPTGVTTHRKELTAGLVVSDKRVRVADYQKDTVAGFIELMGGAGIDNPSKINRSHIYRRTSITEIKTFEQIFPYLKPGCLLHEHSVPESYQALMKQSSKDSFVPTMRYHIT</sequence>
<dbReference type="AlphaFoldDB" id="A0A4R3KPH2"/>
<evidence type="ECO:0000256" key="3">
    <source>
        <dbReference type="SAM" id="Phobius"/>
    </source>
</evidence>
<dbReference type="EMBL" id="SMAD01000008">
    <property type="protein sequence ID" value="TCS86319.1"/>
    <property type="molecule type" value="Genomic_DNA"/>
</dbReference>
<keyword evidence="3" id="KW-1133">Transmembrane helix</keyword>
<dbReference type="CDD" id="cd02808">
    <property type="entry name" value="GltS_FMN"/>
    <property type="match status" value="1"/>
</dbReference>
<dbReference type="PIRSF" id="PIRSF006429">
    <property type="entry name" value="GOGAT_lg_2"/>
    <property type="match status" value="1"/>
</dbReference>
<dbReference type="InterPro" id="IPR027283">
    <property type="entry name" value="YerD"/>
</dbReference>
<dbReference type="PIRSF" id="PIRSF500060">
    <property type="entry name" value="UCP500060"/>
    <property type="match status" value="1"/>
</dbReference>
<dbReference type="InterPro" id="IPR024188">
    <property type="entry name" value="GltB"/>
</dbReference>
<comment type="similarity">
    <text evidence="1 2">Belongs to the glutamate synthase family.</text>
</comment>
<keyword evidence="3" id="KW-0812">Transmembrane</keyword>
<dbReference type="Gene3D" id="3.20.20.70">
    <property type="entry name" value="Aldolase class I"/>
    <property type="match status" value="1"/>
</dbReference>
<dbReference type="OrthoDB" id="9758182at2"/>